<keyword evidence="2" id="KW-1185">Reference proteome</keyword>
<dbReference type="Proteomes" id="UP001314261">
    <property type="component" value="Unassembled WGS sequence"/>
</dbReference>
<comment type="caution">
    <text evidence="1">The sequence shown here is derived from an EMBL/GenBank/DDBJ whole genome shotgun (WGS) entry which is preliminary data.</text>
</comment>
<dbReference type="RefSeq" id="WP_338346339.1">
    <property type="nucleotide sequence ID" value="NZ_CAUZLR010000009.1"/>
</dbReference>
<proteinExistence type="predicted"/>
<reference evidence="1 2" key="1">
    <citation type="submission" date="2023-10" db="EMBL/GenBank/DDBJ databases">
        <authorList>
            <person name="Botero Cardona J."/>
        </authorList>
    </citation>
    <scope>NUCLEOTIDE SEQUENCE [LARGE SCALE GENOMIC DNA]</scope>
    <source>
        <strain evidence="1 2">R-54839</strain>
    </source>
</reference>
<name>A0ABN9YWM1_9LACO</name>
<protein>
    <submittedName>
        <fullName evidence="1">Uncharacterized protein</fullName>
    </submittedName>
</protein>
<evidence type="ECO:0000313" key="1">
    <source>
        <dbReference type="EMBL" id="CAK1250724.1"/>
    </source>
</evidence>
<evidence type="ECO:0000313" key="2">
    <source>
        <dbReference type="Proteomes" id="UP001314261"/>
    </source>
</evidence>
<sequence length="58" mass="6488">MNSNEQRAHDFALMLVKISTEASIESAKLSGKTTININGDKILDSYIDIYNQTLSRLD</sequence>
<accession>A0ABN9YWM1</accession>
<dbReference type="EMBL" id="CAUZLR010000009">
    <property type="protein sequence ID" value="CAK1250724.1"/>
    <property type="molecule type" value="Genomic_DNA"/>
</dbReference>
<gene>
    <name evidence="1" type="ORF">R54839_PPFHFPJH_01349</name>
</gene>
<organism evidence="1 2">
    <name type="scientific">Fructobacillus fructosus</name>
    <dbReference type="NCBI Taxonomy" id="1631"/>
    <lineage>
        <taxon>Bacteria</taxon>
        <taxon>Bacillati</taxon>
        <taxon>Bacillota</taxon>
        <taxon>Bacilli</taxon>
        <taxon>Lactobacillales</taxon>
        <taxon>Lactobacillaceae</taxon>
        <taxon>Fructobacillus</taxon>
    </lineage>
</organism>